<dbReference type="EMBL" id="SHKL01000001">
    <property type="protein sequence ID" value="RZT87545.1"/>
    <property type="molecule type" value="Genomic_DNA"/>
</dbReference>
<name>A0A4Q7V0E1_PSEST</name>
<dbReference type="RefSeq" id="WP_130291683.1">
    <property type="nucleotide sequence ID" value="NZ_SHKL01000001.1"/>
</dbReference>
<keyword evidence="2" id="KW-1185">Reference proteome</keyword>
<evidence type="ECO:0000313" key="2">
    <source>
        <dbReference type="Proteomes" id="UP000291591"/>
    </source>
</evidence>
<sequence>MKRSIVHREVTVLLNLAPGEIPDMVKRYGSTVFSPETLTITFQSRETVPEWVVTSATATGGRRLKSGAVSTSDVGFDYRWTTGSDFKNAPAWVMDAIRANTPAPVGDDLPIQHEHVADLPGGA</sequence>
<proteinExistence type="predicted"/>
<evidence type="ECO:0000313" key="1">
    <source>
        <dbReference type="EMBL" id="RZT87545.1"/>
    </source>
</evidence>
<dbReference type="AlphaFoldDB" id="A0A4Q7V0E1"/>
<dbReference type="OrthoDB" id="3226017at2"/>
<protein>
    <submittedName>
        <fullName evidence="1">Uncharacterized protein</fullName>
    </submittedName>
</protein>
<accession>A0A4Q7V0E1</accession>
<dbReference type="Proteomes" id="UP000291591">
    <property type="component" value="Unassembled WGS sequence"/>
</dbReference>
<comment type="caution">
    <text evidence="1">The sequence shown here is derived from an EMBL/GenBank/DDBJ whole genome shotgun (WGS) entry which is preliminary data.</text>
</comment>
<organism evidence="1 2">
    <name type="scientific">Pseudonocardia sediminis</name>
    <dbReference type="NCBI Taxonomy" id="1397368"/>
    <lineage>
        <taxon>Bacteria</taxon>
        <taxon>Bacillati</taxon>
        <taxon>Actinomycetota</taxon>
        <taxon>Actinomycetes</taxon>
        <taxon>Pseudonocardiales</taxon>
        <taxon>Pseudonocardiaceae</taxon>
        <taxon>Pseudonocardia</taxon>
    </lineage>
</organism>
<gene>
    <name evidence="1" type="ORF">EV383_4470</name>
</gene>
<reference evidence="1 2" key="1">
    <citation type="submission" date="2019-02" db="EMBL/GenBank/DDBJ databases">
        <title>Sequencing the genomes of 1000 actinobacteria strains.</title>
        <authorList>
            <person name="Klenk H.-P."/>
        </authorList>
    </citation>
    <scope>NUCLEOTIDE SEQUENCE [LARGE SCALE GENOMIC DNA]</scope>
    <source>
        <strain evidence="1 2">DSM 45779</strain>
    </source>
</reference>